<proteinExistence type="predicted"/>
<evidence type="ECO:0000313" key="2">
    <source>
        <dbReference type="Proteomes" id="UP001523369"/>
    </source>
</evidence>
<comment type="caution">
    <text evidence="1">The sequence shown here is derived from an EMBL/GenBank/DDBJ whole genome shotgun (WGS) entry which is preliminary data.</text>
</comment>
<dbReference type="EMBL" id="JAMYJR010000013">
    <property type="protein sequence ID" value="MCO8271537.1"/>
    <property type="molecule type" value="Genomic_DNA"/>
</dbReference>
<dbReference type="GO" id="GO:0016301">
    <property type="term" value="F:kinase activity"/>
    <property type="evidence" value="ECO:0007669"/>
    <property type="project" value="UniProtKB-KW"/>
</dbReference>
<dbReference type="InterPro" id="IPR027417">
    <property type="entry name" value="P-loop_NTPase"/>
</dbReference>
<protein>
    <submittedName>
        <fullName evidence="1">Kinase</fullName>
    </submittedName>
</protein>
<accession>A0ABT1DL29</accession>
<name>A0ABT1DL29_9ACTN</name>
<dbReference type="Proteomes" id="UP001523369">
    <property type="component" value="Unassembled WGS sequence"/>
</dbReference>
<reference evidence="1 2" key="1">
    <citation type="submission" date="2022-06" db="EMBL/GenBank/DDBJ databases">
        <title>New Species of the Genus Actinoplanes, ActinopZanes ferrugineus.</title>
        <authorList>
            <person name="Ding P."/>
        </authorList>
    </citation>
    <scope>NUCLEOTIDE SEQUENCE [LARGE SCALE GENOMIC DNA]</scope>
    <source>
        <strain evidence="1 2">TRM88003</strain>
    </source>
</reference>
<keyword evidence="1" id="KW-0418">Kinase</keyword>
<sequence>MIEPGDLAALRKDGEVVWENQRYNASYVVDRQGLADELADGIPILHLGQPEAIHKVVEGTTATSWLTVYVWCPRETAIERIIARGTGDHLARLEAWDATPVLPTAHVEINSAELSPEQAAHVIDAARATSFR</sequence>
<dbReference type="Gene3D" id="3.40.50.300">
    <property type="entry name" value="P-loop containing nucleotide triphosphate hydrolases"/>
    <property type="match status" value="1"/>
</dbReference>
<dbReference type="RefSeq" id="WP_253237662.1">
    <property type="nucleotide sequence ID" value="NZ_JAMYJR010000013.1"/>
</dbReference>
<keyword evidence="2" id="KW-1185">Reference proteome</keyword>
<organism evidence="1 2">
    <name type="scientific">Paractinoplanes aksuensis</name>
    <dbReference type="NCBI Taxonomy" id="2939490"/>
    <lineage>
        <taxon>Bacteria</taxon>
        <taxon>Bacillati</taxon>
        <taxon>Actinomycetota</taxon>
        <taxon>Actinomycetes</taxon>
        <taxon>Micromonosporales</taxon>
        <taxon>Micromonosporaceae</taxon>
        <taxon>Paractinoplanes</taxon>
    </lineage>
</organism>
<keyword evidence="1" id="KW-0808">Transferase</keyword>
<evidence type="ECO:0000313" key="1">
    <source>
        <dbReference type="EMBL" id="MCO8271537.1"/>
    </source>
</evidence>
<gene>
    <name evidence="1" type="ORF">M1L60_13135</name>
</gene>